<dbReference type="AlphaFoldDB" id="A0A3P9PSH6"/>
<reference evidence="4" key="1">
    <citation type="submission" date="2013-11" db="EMBL/GenBank/DDBJ databases">
        <title>The genomic landscape of the Guanapo guppy.</title>
        <authorList>
            <person name="Kuenstner A."/>
            <person name="Dreyer C."/>
        </authorList>
    </citation>
    <scope>NUCLEOTIDE SEQUENCE</scope>
    <source>
        <strain evidence="4">Guanapo</strain>
    </source>
</reference>
<proteinExistence type="predicted"/>
<evidence type="ECO:0000313" key="3">
    <source>
        <dbReference type="Ensembl" id="ENSPREP00000024827.1"/>
    </source>
</evidence>
<keyword evidence="1" id="KW-0812">Transmembrane</keyword>
<feature type="domain" description="B30.2/SPRY" evidence="2">
    <location>
        <begin position="79"/>
        <end position="272"/>
    </location>
</feature>
<keyword evidence="1" id="KW-1133">Transmembrane helix</keyword>
<dbReference type="InterPro" id="IPR013320">
    <property type="entry name" value="ConA-like_dom_sf"/>
</dbReference>
<evidence type="ECO:0000256" key="1">
    <source>
        <dbReference type="SAM" id="Phobius"/>
    </source>
</evidence>
<dbReference type="Gene3D" id="2.60.120.920">
    <property type="match status" value="1"/>
</dbReference>
<keyword evidence="1" id="KW-0472">Membrane</keyword>
<keyword evidence="4" id="KW-1185">Reference proteome</keyword>
<dbReference type="InterPro" id="IPR003879">
    <property type="entry name" value="Butyrophylin_SPRY"/>
</dbReference>
<dbReference type="InterPro" id="IPR001870">
    <property type="entry name" value="B30.2/SPRY"/>
</dbReference>
<dbReference type="InterPro" id="IPR050143">
    <property type="entry name" value="TRIM/RBCC"/>
</dbReference>
<name>A0A3P9PSH6_POERE</name>
<dbReference type="Ensembl" id="ENSPRET00000025075.1">
    <property type="protein sequence ID" value="ENSPREP00000024827.1"/>
    <property type="gene ID" value="ENSPREG00000016765.1"/>
</dbReference>
<protein>
    <submittedName>
        <fullName evidence="3">E3 ubiquitin-protein ligase TRIM39-like</fullName>
    </submittedName>
</protein>
<dbReference type="InterPro" id="IPR003877">
    <property type="entry name" value="SPRY_dom"/>
</dbReference>
<dbReference type="PROSITE" id="PS50188">
    <property type="entry name" value="B302_SPRY"/>
    <property type="match status" value="1"/>
</dbReference>
<accession>A0A3P9PSH6</accession>
<dbReference type="PRINTS" id="PR01407">
    <property type="entry name" value="BUTYPHLNCDUF"/>
</dbReference>
<dbReference type="PANTHER" id="PTHR24103">
    <property type="entry name" value="E3 UBIQUITIN-PROTEIN LIGASE TRIM"/>
    <property type="match status" value="1"/>
</dbReference>
<dbReference type="SMART" id="SM00449">
    <property type="entry name" value="SPRY"/>
    <property type="match status" value="1"/>
</dbReference>
<organism evidence="3 4">
    <name type="scientific">Poecilia reticulata</name>
    <name type="common">Guppy</name>
    <name type="synonym">Acanthophacelus reticulatus</name>
    <dbReference type="NCBI Taxonomy" id="8081"/>
    <lineage>
        <taxon>Eukaryota</taxon>
        <taxon>Metazoa</taxon>
        <taxon>Chordata</taxon>
        <taxon>Craniata</taxon>
        <taxon>Vertebrata</taxon>
        <taxon>Euteleostomi</taxon>
        <taxon>Actinopterygii</taxon>
        <taxon>Neopterygii</taxon>
        <taxon>Teleostei</taxon>
        <taxon>Neoteleostei</taxon>
        <taxon>Acanthomorphata</taxon>
        <taxon>Ovalentaria</taxon>
        <taxon>Atherinomorphae</taxon>
        <taxon>Cyprinodontiformes</taxon>
        <taxon>Poeciliidae</taxon>
        <taxon>Poeciliinae</taxon>
        <taxon>Poecilia</taxon>
    </lineage>
</organism>
<evidence type="ECO:0000313" key="4">
    <source>
        <dbReference type="Proteomes" id="UP000242638"/>
    </source>
</evidence>
<feature type="transmembrane region" description="Helical" evidence="1">
    <location>
        <begin position="21"/>
        <end position="45"/>
    </location>
</feature>
<evidence type="ECO:0000259" key="2">
    <source>
        <dbReference type="PROSITE" id="PS50188"/>
    </source>
</evidence>
<dbReference type="Bgee" id="ENSPREG00000016765">
    <property type="expression patterns" value="Expressed in caudal fin and 1 other cell type or tissue"/>
</dbReference>
<dbReference type="SUPFAM" id="SSF49899">
    <property type="entry name" value="Concanavalin A-like lectins/glucanases"/>
    <property type="match status" value="1"/>
</dbReference>
<dbReference type="InterPro" id="IPR043136">
    <property type="entry name" value="B30.2/SPRY_sf"/>
</dbReference>
<dbReference type="Proteomes" id="UP000242638">
    <property type="component" value="Unassembled WGS sequence"/>
</dbReference>
<reference evidence="3" key="2">
    <citation type="submission" date="2025-08" db="UniProtKB">
        <authorList>
            <consortium name="Ensembl"/>
        </authorList>
    </citation>
    <scope>IDENTIFICATION</scope>
    <source>
        <strain evidence="3">Guanapo</strain>
    </source>
</reference>
<dbReference type="Pfam" id="PF00622">
    <property type="entry name" value="SPRY"/>
    <property type="match status" value="1"/>
</dbReference>
<sequence>MRNTFLRIIFAPYLGTKMPCAVCLTLGILLAPVSVAFLVMCFLYFRMKANKSKSGDDTTGGAELMSISKENEPLLPTETWQPTALSEASKHYENVQLMDTGNKLIQIDGSILREDIRELPDGDRVTCLTAVRGSPGFSSGRYYWEVCLENATADLLKKSWWIGVTDKHKIPHDESLSPTTKNGFWFLSSCPNQEDTLQFSTEPETFIYVQSKPKTVGVYLDFDNRKLSFYNVEEKCLIGSLAAKFTGELFPLFNPGKGDLGKMEILQRSVQDQ</sequence>
<reference evidence="3" key="3">
    <citation type="submission" date="2025-09" db="UniProtKB">
        <authorList>
            <consortium name="Ensembl"/>
        </authorList>
    </citation>
    <scope>IDENTIFICATION</scope>
    <source>
        <strain evidence="3">Guanapo</strain>
    </source>
</reference>
<dbReference type="GeneTree" id="ENSGT01120000271914"/>